<dbReference type="PRINTS" id="PR00080">
    <property type="entry name" value="SDRFAMILY"/>
</dbReference>
<keyword evidence="2" id="KW-0560">Oxidoreductase</keyword>
<dbReference type="SUPFAM" id="SSF51735">
    <property type="entry name" value="NAD(P)-binding Rossmann-fold domains"/>
    <property type="match status" value="1"/>
</dbReference>
<sequence>MKAEDSAQTKENLQTADTSGQLNGPGLFSLVGKVAFITGAGSGLGQRIALGFAQSGASVALVDISVDSGPDGGLKRTEALIAPTGQKCISIIADVRDKKAIEGAVERTERELGPLQIGVNSAGIGNDSPAEEMSEEVFQKTLDINLKGVFLCCQAQARAMMKNKCKGSIINLASMSGVIVNRGLRQCHYNSSKAAVIHLTKSMACEWASQNIRVNCMSPGYMATALNSPSVRPEIAPQIPVFEDQTPMKRFGDPNEIVGPAIFLASEASSFCTGLNLIADGGFCCW</sequence>
<organism evidence="6">
    <name type="scientific">Chromera velia CCMP2878</name>
    <dbReference type="NCBI Taxonomy" id="1169474"/>
    <lineage>
        <taxon>Eukaryota</taxon>
        <taxon>Sar</taxon>
        <taxon>Alveolata</taxon>
        <taxon>Colpodellida</taxon>
        <taxon>Chromeraceae</taxon>
        <taxon>Chromera</taxon>
    </lineage>
</organism>
<evidence type="ECO:0000256" key="5">
    <source>
        <dbReference type="ARBA" id="ARBA00070881"/>
    </source>
</evidence>
<evidence type="ECO:0000256" key="4">
    <source>
        <dbReference type="ARBA" id="ARBA00066831"/>
    </source>
</evidence>
<dbReference type="VEuPathDB" id="CryptoDB:Cvel_16199"/>
<evidence type="ECO:0000256" key="2">
    <source>
        <dbReference type="ARBA" id="ARBA00023002"/>
    </source>
</evidence>
<dbReference type="PRINTS" id="PR00081">
    <property type="entry name" value="GDHRDH"/>
</dbReference>
<gene>
    <name evidence="6" type="ORF">Cvel_16199</name>
</gene>
<name>A0A0G4FBU3_9ALVE</name>
<dbReference type="GO" id="GO:0047038">
    <property type="term" value="F:D-arabinitol 2-dehydrogenase activity"/>
    <property type="evidence" value="ECO:0007669"/>
    <property type="project" value="UniProtKB-EC"/>
</dbReference>
<comment type="pathway">
    <text evidence="3">Carbohydrate metabolism; D-arabinitol metabolism.</text>
</comment>
<evidence type="ECO:0000256" key="1">
    <source>
        <dbReference type="ARBA" id="ARBA00006484"/>
    </source>
</evidence>
<dbReference type="PANTHER" id="PTHR42760">
    <property type="entry name" value="SHORT-CHAIN DEHYDROGENASES/REDUCTASES FAMILY MEMBER"/>
    <property type="match status" value="1"/>
</dbReference>
<dbReference type="FunFam" id="3.40.50.720:FF:000240">
    <property type="entry name" value="SDR family oxidoreductase"/>
    <property type="match status" value="1"/>
</dbReference>
<dbReference type="PROSITE" id="PS00061">
    <property type="entry name" value="ADH_SHORT"/>
    <property type="match status" value="1"/>
</dbReference>
<dbReference type="PhylomeDB" id="A0A0G4FBU3"/>
<dbReference type="Gene3D" id="3.40.50.720">
    <property type="entry name" value="NAD(P)-binding Rossmann-like Domain"/>
    <property type="match status" value="1"/>
</dbReference>
<dbReference type="EMBL" id="CDMZ01000262">
    <property type="protein sequence ID" value="CEM10441.1"/>
    <property type="molecule type" value="Genomic_DNA"/>
</dbReference>
<accession>A0A0G4FBU3</accession>
<evidence type="ECO:0000256" key="3">
    <source>
        <dbReference type="ARBA" id="ARBA00060719"/>
    </source>
</evidence>
<dbReference type="Pfam" id="PF13561">
    <property type="entry name" value="adh_short_C2"/>
    <property type="match status" value="1"/>
</dbReference>
<dbReference type="InterPro" id="IPR020904">
    <property type="entry name" value="Sc_DH/Rdtase_CS"/>
</dbReference>
<reference evidence="6" key="1">
    <citation type="submission" date="2014-11" db="EMBL/GenBank/DDBJ databases">
        <authorList>
            <person name="Otto D Thomas"/>
            <person name="Naeem Raeece"/>
        </authorList>
    </citation>
    <scope>NUCLEOTIDE SEQUENCE</scope>
</reference>
<dbReference type="InterPro" id="IPR002347">
    <property type="entry name" value="SDR_fam"/>
</dbReference>
<dbReference type="AlphaFoldDB" id="A0A0G4FBU3"/>
<evidence type="ECO:0000313" key="6">
    <source>
        <dbReference type="EMBL" id="CEM10441.1"/>
    </source>
</evidence>
<dbReference type="NCBIfam" id="NF004774">
    <property type="entry name" value="PRK06114.1"/>
    <property type="match status" value="1"/>
</dbReference>
<dbReference type="InterPro" id="IPR036291">
    <property type="entry name" value="NAD(P)-bd_dom_sf"/>
</dbReference>
<dbReference type="EC" id="1.1.1.250" evidence="4"/>
<comment type="similarity">
    <text evidence="1">Belongs to the short-chain dehydrogenases/reductases (SDR) family.</text>
</comment>
<proteinExistence type="inferred from homology"/>
<dbReference type="GO" id="GO:0005975">
    <property type="term" value="P:carbohydrate metabolic process"/>
    <property type="evidence" value="ECO:0007669"/>
    <property type="project" value="UniProtKB-ARBA"/>
</dbReference>
<protein>
    <recommendedName>
        <fullName evidence="5">D-arabinitol 2-dehydrogenase [ribulose-forming]</fullName>
        <ecNumber evidence="4">1.1.1.250</ecNumber>
    </recommendedName>
</protein>
<dbReference type="PANTHER" id="PTHR42760:SF115">
    <property type="entry name" value="3-OXOACYL-[ACYL-CARRIER-PROTEIN] REDUCTASE FABG"/>
    <property type="match status" value="1"/>
</dbReference>